<dbReference type="AlphaFoldDB" id="A0AAX4JFC1"/>
<sequence length="77" mass="9275">MKVLYLLSFCWTAQNLIRKVKNMVSLKKNKHEDMECLITYESTKYTDDSDCYFIDIEKGQHKSYDHQAVEYIDEKEK</sequence>
<protein>
    <submittedName>
        <fullName evidence="1">Uncharacterized protein</fullName>
    </submittedName>
</protein>
<reference evidence="1" key="1">
    <citation type="journal article" date="2024" name="BMC Genomics">
        <title>Functional annotation of a divergent genome using sequence and structure-based similarity.</title>
        <authorList>
            <person name="Svedberg D."/>
            <person name="Winiger R.R."/>
            <person name="Berg A."/>
            <person name="Sharma H."/>
            <person name="Tellgren-Roth C."/>
            <person name="Debrunner-Vossbrinck B.A."/>
            <person name="Vossbrinck C.R."/>
            <person name="Barandun J."/>
        </authorList>
    </citation>
    <scope>NUCLEOTIDE SEQUENCE</scope>
    <source>
        <strain evidence="1">Illinois isolate</strain>
    </source>
</reference>
<proteinExistence type="predicted"/>
<dbReference type="RefSeq" id="XP_065330621.1">
    <property type="nucleotide sequence ID" value="XM_065474549.1"/>
</dbReference>
<dbReference type="Proteomes" id="UP001334084">
    <property type="component" value="Chromosome 9"/>
</dbReference>
<evidence type="ECO:0000313" key="2">
    <source>
        <dbReference type="Proteomes" id="UP001334084"/>
    </source>
</evidence>
<accession>A0AAX4JFC1</accession>
<dbReference type="EMBL" id="CP142734">
    <property type="protein sequence ID" value="WUR04476.1"/>
    <property type="molecule type" value="Genomic_DNA"/>
</dbReference>
<dbReference type="KEGG" id="vnx:VNE69_09031"/>
<organism evidence="1 2">
    <name type="scientific">Vairimorpha necatrix</name>
    <dbReference type="NCBI Taxonomy" id="6039"/>
    <lineage>
        <taxon>Eukaryota</taxon>
        <taxon>Fungi</taxon>
        <taxon>Fungi incertae sedis</taxon>
        <taxon>Microsporidia</taxon>
        <taxon>Nosematidae</taxon>
        <taxon>Vairimorpha</taxon>
    </lineage>
</organism>
<dbReference type="GeneID" id="90542310"/>
<gene>
    <name evidence="1" type="ORF">VNE69_09031</name>
</gene>
<evidence type="ECO:0000313" key="1">
    <source>
        <dbReference type="EMBL" id="WUR04476.1"/>
    </source>
</evidence>
<name>A0AAX4JFC1_9MICR</name>
<keyword evidence="2" id="KW-1185">Reference proteome</keyword>